<name>W9S974_9ROSA</name>
<feature type="signal peptide" evidence="2">
    <location>
        <begin position="1"/>
        <end position="25"/>
    </location>
</feature>
<proteinExistence type="predicted"/>
<evidence type="ECO:0000256" key="1">
    <source>
        <dbReference type="SAM" id="MobiDB-lite"/>
    </source>
</evidence>
<evidence type="ECO:0000313" key="3">
    <source>
        <dbReference type="EMBL" id="EXC31915.1"/>
    </source>
</evidence>
<protein>
    <submittedName>
        <fullName evidence="3">Uncharacterized protein</fullName>
    </submittedName>
</protein>
<organism evidence="3 4">
    <name type="scientific">Morus notabilis</name>
    <dbReference type="NCBI Taxonomy" id="981085"/>
    <lineage>
        <taxon>Eukaryota</taxon>
        <taxon>Viridiplantae</taxon>
        <taxon>Streptophyta</taxon>
        <taxon>Embryophyta</taxon>
        <taxon>Tracheophyta</taxon>
        <taxon>Spermatophyta</taxon>
        <taxon>Magnoliopsida</taxon>
        <taxon>eudicotyledons</taxon>
        <taxon>Gunneridae</taxon>
        <taxon>Pentapetalae</taxon>
        <taxon>rosids</taxon>
        <taxon>fabids</taxon>
        <taxon>Rosales</taxon>
        <taxon>Moraceae</taxon>
        <taxon>Moreae</taxon>
        <taxon>Morus</taxon>
    </lineage>
</organism>
<dbReference type="EMBL" id="KE346273">
    <property type="protein sequence ID" value="EXC31915.1"/>
    <property type="molecule type" value="Genomic_DNA"/>
</dbReference>
<evidence type="ECO:0000313" key="4">
    <source>
        <dbReference type="Proteomes" id="UP000030645"/>
    </source>
</evidence>
<dbReference type="Proteomes" id="UP000030645">
    <property type="component" value="Unassembled WGS sequence"/>
</dbReference>
<keyword evidence="2" id="KW-0732">Signal</keyword>
<evidence type="ECO:0000256" key="2">
    <source>
        <dbReference type="SAM" id="SignalP"/>
    </source>
</evidence>
<feature type="region of interest" description="Disordered" evidence="1">
    <location>
        <begin position="46"/>
        <end position="92"/>
    </location>
</feature>
<sequence length="92" mass="9781">MKMQITVLLALASVIVLVNIHSIEAGRVLKENQNLVSNDRLLLSALQKGSNTPSSPNPTKPSSIDDRAFAGHAMPPPPPAETEPQVSLSRSS</sequence>
<dbReference type="AlphaFoldDB" id="W9S974"/>
<keyword evidence="4" id="KW-1185">Reference proteome</keyword>
<gene>
    <name evidence="3" type="ORF">L484_009764</name>
</gene>
<feature type="chain" id="PRO_5004931887" evidence="2">
    <location>
        <begin position="26"/>
        <end position="92"/>
    </location>
</feature>
<reference evidence="4" key="1">
    <citation type="submission" date="2013-01" db="EMBL/GenBank/DDBJ databases">
        <title>Draft Genome Sequence of a Mulberry Tree, Morus notabilis C.K. Schneid.</title>
        <authorList>
            <person name="He N."/>
            <person name="Zhao S."/>
        </authorList>
    </citation>
    <scope>NUCLEOTIDE SEQUENCE</scope>
</reference>
<accession>W9S974</accession>